<dbReference type="PIR" id="H97195">
    <property type="entry name" value="H97195"/>
</dbReference>
<dbReference type="Proteomes" id="UP000000814">
    <property type="component" value="Chromosome"/>
</dbReference>
<name>Q97GG7_CLOAB</name>
<gene>
    <name evidence="1" type="ordered locus">CA_C2400</name>
</gene>
<sequence>MKHKKHKNTIIKLEECTFLGKGHSGSVYLMPDNRVVKIFKNPTSCKEEYSILRRLKDNPYFPKPYEFHNHYMIREYIDGINIDDYIKQNGASEKLMLKLIYFLEYIKNAGFKKVDARFVHVFIQDNGALRVIDPRHSFSKKLKVPYHLLSDLKSAGCINLFWKVLKLERPDLYKAWH</sequence>
<dbReference type="GeneID" id="44998880"/>
<keyword evidence="1" id="KW-0808">Transferase</keyword>
<dbReference type="GO" id="GO:0016301">
    <property type="term" value="F:kinase activity"/>
    <property type="evidence" value="ECO:0007669"/>
    <property type="project" value="UniProtKB-KW"/>
</dbReference>
<dbReference type="STRING" id="272562.CA_C2400"/>
<accession>Q97GG7</accession>
<dbReference type="PATRIC" id="fig|272562.8.peg.2597"/>
<keyword evidence="1" id="KW-0418">Kinase</keyword>
<dbReference type="AlphaFoldDB" id="Q97GG7"/>
<dbReference type="OrthoDB" id="1916806at2"/>
<proteinExistence type="predicted"/>
<dbReference type="Gene3D" id="1.10.510.10">
    <property type="entry name" value="Transferase(Phosphotransferase) domain 1"/>
    <property type="match status" value="1"/>
</dbReference>
<dbReference type="RefSeq" id="WP_010965696.1">
    <property type="nucleotide sequence ID" value="NC_003030.1"/>
</dbReference>
<dbReference type="SUPFAM" id="SSF56112">
    <property type="entry name" value="Protein kinase-like (PK-like)"/>
    <property type="match status" value="1"/>
</dbReference>
<evidence type="ECO:0000313" key="1">
    <source>
        <dbReference type="EMBL" id="AAK80355.1"/>
    </source>
</evidence>
<dbReference type="HOGENOM" id="CLU_100878_1_0_9"/>
<protein>
    <submittedName>
        <fullName evidence="1">Serine/threonine kinase related protein, inactivated (HRDL motif absent)</fullName>
    </submittedName>
</protein>
<evidence type="ECO:0000313" key="2">
    <source>
        <dbReference type="Proteomes" id="UP000000814"/>
    </source>
</evidence>
<dbReference type="InterPro" id="IPR011009">
    <property type="entry name" value="Kinase-like_dom_sf"/>
</dbReference>
<reference evidence="1 2" key="1">
    <citation type="journal article" date="2001" name="J. Bacteriol.">
        <title>Genome sequence and comparative analysis of the solvent-producing bacterium Clostridium acetobutylicum.</title>
        <authorList>
            <person name="Nolling J."/>
            <person name="Breton G."/>
            <person name="Omelchenko M.V."/>
            <person name="Makarova K.S."/>
            <person name="Zeng Q."/>
            <person name="Gibson R."/>
            <person name="Lee H.M."/>
            <person name="Dubois J."/>
            <person name="Qiu D."/>
            <person name="Hitti J."/>
            <person name="Wolf Y.I."/>
            <person name="Tatusov R.L."/>
            <person name="Sabathe F."/>
            <person name="Doucette-Stamm L."/>
            <person name="Soucaille P."/>
            <person name="Daly M.J."/>
            <person name="Bennett G.N."/>
            <person name="Koonin E.V."/>
            <person name="Smith D.R."/>
        </authorList>
    </citation>
    <scope>NUCLEOTIDE SEQUENCE [LARGE SCALE GENOMIC DNA]</scope>
    <source>
        <strain evidence="2">ATCC 824 / DSM 792 / JCM 1419 / LMG 5710 / VKM B-1787</strain>
    </source>
</reference>
<keyword evidence="2" id="KW-1185">Reference proteome</keyword>
<dbReference type="KEGG" id="cac:CA_C2400"/>
<dbReference type="eggNOG" id="COG0515">
    <property type="taxonomic scope" value="Bacteria"/>
</dbReference>
<dbReference type="EMBL" id="AE001437">
    <property type="protein sequence ID" value="AAK80355.1"/>
    <property type="molecule type" value="Genomic_DNA"/>
</dbReference>
<organism evidence="1 2">
    <name type="scientific">Clostridium acetobutylicum (strain ATCC 824 / DSM 792 / JCM 1419 / IAM 19013 / LMG 5710 / NBRC 13948 / NRRL B-527 / VKM B-1787 / 2291 / W)</name>
    <dbReference type="NCBI Taxonomy" id="272562"/>
    <lineage>
        <taxon>Bacteria</taxon>
        <taxon>Bacillati</taxon>
        <taxon>Bacillota</taxon>
        <taxon>Clostridia</taxon>
        <taxon>Eubacteriales</taxon>
        <taxon>Clostridiaceae</taxon>
        <taxon>Clostridium</taxon>
    </lineage>
</organism>